<gene>
    <name evidence="4" type="ORF">ATK78_0979</name>
</gene>
<keyword evidence="5" id="KW-1185">Reference proteome</keyword>
<dbReference type="PANTHER" id="PTHR43115:SF4">
    <property type="entry name" value="DEHYDROGENASE_REDUCTASE SDR FAMILY MEMBER 11"/>
    <property type="match status" value="1"/>
</dbReference>
<dbReference type="Proteomes" id="UP000295620">
    <property type="component" value="Unassembled WGS sequence"/>
</dbReference>
<dbReference type="OrthoDB" id="9775296at2"/>
<dbReference type="InterPro" id="IPR002347">
    <property type="entry name" value="SDR_fam"/>
</dbReference>
<dbReference type="PRINTS" id="PR00080">
    <property type="entry name" value="SDRFAMILY"/>
</dbReference>
<dbReference type="SUPFAM" id="SSF51735">
    <property type="entry name" value="NAD(P)-binding Rossmann-fold domains"/>
    <property type="match status" value="1"/>
</dbReference>
<organism evidence="4 5">
    <name type="scientific">Pedobacter metabolipauper</name>
    <dbReference type="NCBI Taxonomy" id="425513"/>
    <lineage>
        <taxon>Bacteria</taxon>
        <taxon>Pseudomonadati</taxon>
        <taxon>Bacteroidota</taxon>
        <taxon>Sphingobacteriia</taxon>
        <taxon>Sphingobacteriales</taxon>
        <taxon>Sphingobacteriaceae</taxon>
        <taxon>Pedobacter</taxon>
    </lineage>
</organism>
<dbReference type="InterPro" id="IPR020904">
    <property type="entry name" value="Sc_DH/Rdtase_CS"/>
</dbReference>
<accession>A0A4R6T1A9</accession>
<name>A0A4R6T1A9_9SPHI</name>
<dbReference type="GO" id="GO:0016616">
    <property type="term" value="F:oxidoreductase activity, acting on the CH-OH group of donors, NAD or NADP as acceptor"/>
    <property type="evidence" value="ECO:0007669"/>
    <property type="project" value="UniProtKB-ARBA"/>
</dbReference>
<keyword evidence="2" id="KW-0560">Oxidoreductase</keyword>
<dbReference type="Gene3D" id="3.40.50.720">
    <property type="entry name" value="NAD(P)-binding Rossmann-like Domain"/>
    <property type="match status" value="1"/>
</dbReference>
<dbReference type="EMBL" id="SNYC01000003">
    <property type="protein sequence ID" value="TDQ11849.1"/>
    <property type="molecule type" value="Genomic_DNA"/>
</dbReference>
<dbReference type="Pfam" id="PF00106">
    <property type="entry name" value="adh_short"/>
    <property type="match status" value="1"/>
</dbReference>
<dbReference type="AlphaFoldDB" id="A0A4R6T1A9"/>
<evidence type="ECO:0000256" key="1">
    <source>
        <dbReference type="ARBA" id="ARBA00006484"/>
    </source>
</evidence>
<evidence type="ECO:0000256" key="3">
    <source>
        <dbReference type="RuleBase" id="RU000363"/>
    </source>
</evidence>
<dbReference type="InterPro" id="IPR036291">
    <property type="entry name" value="NAD(P)-bd_dom_sf"/>
</dbReference>
<evidence type="ECO:0000313" key="4">
    <source>
        <dbReference type="EMBL" id="TDQ11849.1"/>
    </source>
</evidence>
<sequence length="249" mass="26536">MNTGTNPIKGKVVAITGASSGIGEAAALMLAAQGARVVLGARRLDRLEVLKSRIEEAGGEAVCIQTDVKKREDLIRLVQLACNQYGRLDVMINNAGISLLSRIDEVQVEDWEQMIDINLKGTLYGIAAALPVFKKQGSGHIINMISTSGIKIVPLQGIYAGTKNAVRTISEALRQESGGQYRVTGISPGFVQTELIDTIKDPAIRASMKERAAQIAISANDIAGAVVYAISQPENVDIGDIVIRPSVQD</sequence>
<reference evidence="4 5" key="1">
    <citation type="submission" date="2019-03" db="EMBL/GenBank/DDBJ databases">
        <title>Genomic Encyclopedia of Archaeal and Bacterial Type Strains, Phase II (KMG-II): from individual species to whole genera.</title>
        <authorList>
            <person name="Goeker M."/>
        </authorList>
    </citation>
    <scope>NUCLEOTIDE SEQUENCE [LARGE SCALE GENOMIC DNA]</scope>
    <source>
        <strain evidence="4 5">DSM 19035</strain>
    </source>
</reference>
<dbReference type="PRINTS" id="PR00081">
    <property type="entry name" value="GDHRDH"/>
</dbReference>
<proteinExistence type="inferred from homology"/>
<comment type="caution">
    <text evidence="4">The sequence shown here is derived from an EMBL/GenBank/DDBJ whole genome shotgun (WGS) entry which is preliminary data.</text>
</comment>
<dbReference type="PROSITE" id="PS00061">
    <property type="entry name" value="ADH_SHORT"/>
    <property type="match status" value="1"/>
</dbReference>
<dbReference type="PANTHER" id="PTHR43115">
    <property type="entry name" value="DEHYDROGENASE/REDUCTASE SDR FAMILY MEMBER 11"/>
    <property type="match status" value="1"/>
</dbReference>
<protein>
    <submittedName>
        <fullName evidence="4">NADP-dependent 3-hydroxy acid dehydrogenase YdfG</fullName>
    </submittedName>
</protein>
<dbReference type="RefSeq" id="WP_133574890.1">
    <property type="nucleotide sequence ID" value="NZ_SNYC01000003.1"/>
</dbReference>
<evidence type="ECO:0000256" key="2">
    <source>
        <dbReference type="ARBA" id="ARBA00023002"/>
    </source>
</evidence>
<comment type="similarity">
    <text evidence="1 3">Belongs to the short-chain dehydrogenases/reductases (SDR) family.</text>
</comment>
<dbReference type="FunFam" id="3.40.50.720:FF:000047">
    <property type="entry name" value="NADP-dependent L-serine/L-allo-threonine dehydrogenase"/>
    <property type="match status" value="1"/>
</dbReference>
<evidence type="ECO:0000313" key="5">
    <source>
        <dbReference type="Proteomes" id="UP000295620"/>
    </source>
</evidence>